<sequence length="185" mass="22551">MPREKHRRKKINPYSIQNFKNRRLLIYLPNEILHIIFLLLIPSDITKSSKFTLDDRRFKYNRDHELPKRYKWNVRYCPKNIWIDLKDGDIDLHSKFSHSHKLHSHDNQLYCDHFKKTLIFIESNELETYDKSRCQNCEMFTYCVVYSYDFPTHCKSECKDALREKIRPIVVGNHYLSYCIKICKD</sequence>
<organism evidence="2 3">
    <name type="scientific">Cetraspora pellucida</name>
    <dbReference type="NCBI Taxonomy" id="1433469"/>
    <lineage>
        <taxon>Eukaryota</taxon>
        <taxon>Fungi</taxon>
        <taxon>Fungi incertae sedis</taxon>
        <taxon>Mucoromycota</taxon>
        <taxon>Glomeromycotina</taxon>
        <taxon>Glomeromycetes</taxon>
        <taxon>Diversisporales</taxon>
        <taxon>Gigasporaceae</taxon>
        <taxon>Cetraspora</taxon>
    </lineage>
</organism>
<proteinExistence type="predicted"/>
<feature type="non-terminal residue" evidence="2">
    <location>
        <position position="185"/>
    </location>
</feature>
<keyword evidence="1" id="KW-0472">Membrane</keyword>
<dbReference type="EMBL" id="CAJVQA010053191">
    <property type="protein sequence ID" value="CAG8823604.1"/>
    <property type="molecule type" value="Genomic_DNA"/>
</dbReference>
<evidence type="ECO:0000313" key="3">
    <source>
        <dbReference type="Proteomes" id="UP000789759"/>
    </source>
</evidence>
<comment type="caution">
    <text evidence="2">The sequence shown here is derived from an EMBL/GenBank/DDBJ whole genome shotgun (WGS) entry which is preliminary data.</text>
</comment>
<dbReference type="AlphaFoldDB" id="A0A9N9KED4"/>
<reference evidence="2" key="1">
    <citation type="submission" date="2021-06" db="EMBL/GenBank/DDBJ databases">
        <authorList>
            <person name="Kallberg Y."/>
            <person name="Tangrot J."/>
            <person name="Rosling A."/>
        </authorList>
    </citation>
    <scope>NUCLEOTIDE SEQUENCE</scope>
    <source>
        <strain evidence="2">FL966</strain>
    </source>
</reference>
<keyword evidence="1" id="KW-1133">Transmembrane helix</keyword>
<dbReference type="Proteomes" id="UP000789759">
    <property type="component" value="Unassembled WGS sequence"/>
</dbReference>
<keyword evidence="1" id="KW-0812">Transmembrane</keyword>
<evidence type="ECO:0000256" key="1">
    <source>
        <dbReference type="SAM" id="Phobius"/>
    </source>
</evidence>
<protein>
    <submittedName>
        <fullName evidence="2">16083_t:CDS:1</fullName>
    </submittedName>
</protein>
<feature type="transmembrane region" description="Helical" evidence="1">
    <location>
        <begin position="24"/>
        <end position="41"/>
    </location>
</feature>
<name>A0A9N9KED4_9GLOM</name>
<evidence type="ECO:0000313" key="2">
    <source>
        <dbReference type="EMBL" id="CAG8823604.1"/>
    </source>
</evidence>
<gene>
    <name evidence="2" type="ORF">CPELLU_LOCUS19921</name>
</gene>
<keyword evidence="3" id="KW-1185">Reference proteome</keyword>
<accession>A0A9N9KED4</accession>